<proteinExistence type="predicted"/>
<dbReference type="Proteomes" id="UP001279734">
    <property type="component" value="Unassembled WGS sequence"/>
</dbReference>
<sequence>MMYQQRKHSSGSHQCRECVSHAALHITCYSREIEAADRQAHKFISPVASISARHNSAYLVLQLTEVRRQCNTINRLSAAACQYYQVQMNTLTNSIVSCSPFAANLIYHKQKMQATVIFHNHSNSNNDALDWLLHLTYYSNGSSAEMLSSVRVS</sequence>
<evidence type="ECO:0000313" key="1">
    <source>
        <dbReference type="EMBL" id="GMH10468.1"/>
    </source>
</evidence>
<organism evidence="1 2">
    <name type="scientific">Nepenthes gracilis</name>
    <name type="common">Slender pitcher plant</name>
    <dbReference type="NCBI Taxonomy" id="150966"/>
    <lineage>
        <taxon>Eukaryota</taxon>
        <taxon>Viridiplantae</taxon>
        <taxon>Streptophyta</taxon>
        <taxon>Embryophyta</taxon>
        <taxon>Tracheophyta</taxon>
        <taxon>Spermatophyta</taxon>
        <taxon>Magnoliopsida</taxon>
        <taxon>eudicotyledons</taxon>
        <taxon>Gunneridae</taxon>
        <taxon>Pentapetalae</taxon>
        <taxon>Caryophyllales</taxon>
        <taxon>Nepenthaceae</taxon>
        <taxon>Nepenthes</taxon>
    </lineage>
</organism>
<protein>
    <submittedName>
        <fullName evidence="1">Uncharacterized protein</fullName>
    </submittedName>
</protein>
<dbReference type="AlphaFoldDB" id="A0AAD3XMY8"/>
<reference evidence="1" key="1">
    <citation type="submission" date="2023-05" db="EMBL/GenBank/DDBJ databases">
        <title>Nepenthes gracilis genome sequencing.</title>
        <authorList>
            <person name="Fukushima K."/>
        </authorList>
    </citation>
    <scope>NUCLEOTIDE SEQUENCE</scope>
    <source>
        <strain evidence="1">SING2019-196</strain>
    </source>
</reference>
<keyword evidence="2" id="KW-1185">Reference proteome</keyword>
<gene>
    <name evidence="1" type="ORF">Nepgr_012309</name>
</gene>
<dbReference type="EMBL" id="BSYO01000010">
    <property type="protein sequence ID" value="GMH10468.1"/>
    <property type="molecule type" value="Genomic_DNA"/>
</dbReference>
<comment type="caution">
    <text evidence="1">The sequence shown here is derived from an EMBL/GenBank/DDBJ whole genome shotgun (WGS) entry which is preliminary data.</text>
</comment>
<accession>A0AAD3XMY8</accession>
<evidence type="ECO:0000313" key="2">
    <source>
        <dbReference type="Proteomes" id="UP001279734"/>
    </source>
</evidence>
<name>A0AAD3XMY8_NEPGR</name>